<dbReference type="InterPro" id="IPR007318">
    <property type="entry name" value="Phopholipid_MeTrfase"/>
</dbReference>
<dbReference type="RefSeq" id="WP_378229435.1">
    <property type="nucleotide sequence ID" value="NZ_JBHSLL010000029.1"/>
</dbReference>
<protein>
    <submittedName>
        <fullName evidence="6">Methyltransferase family protein</fullName>
        <ecNumber evidence="6">2.1.1.100</ecNumber>
        <ecNumber evidence="6">2.1.1.334</ecNumber>
    </submittedName>
</protein>
<keyword evidence="3 5" id="KW-1133">Transmembrane helix</keyword>
<dbReference type="EC" id="2.1.1.100" evidence="6"/>
<sequence length="157" mass="17896">MKDIPAWRKIPWPPLLYLIAIAVSILAGLFMPLPRLTGPFANILYAIGWLLVFAAAALWISSFRAMRRAQTTLNPFGEPSRLLTSGPFSITRNPIYLGNTWLLFGIGFISGNWWFLPLALIAAALTQKLVIEFEEKVLGLKFGRKYRDYSKKVRRWI</sequence>
<dbReference type="Gene3D" id="1.20.120.1630">
    <property type="match status" value="1"/>
</dbReference>
<dbReference type="EMBL" id="JBHSLL010000029">
    <property type="protein sequence ID" value="MFC5386438.1"/>
    <property type="molecule type" value="Genomic_DNA"/>
</dbReference>
<dbReference type="PANTHER" id="PTHR43847:SF1">
    <property type="entry name" value="BLL3993 PROTEIN"/>
    <property type="match status" value="1"/>
</dbReference>
<keyword evidence="6" id="KW-0808">Transferase</keyword>
<dbReference type="Pfam" id="PF04191">
    <property type="entry name" value="PEMT"/>
    <property type="match status" value="1"/>
</dbReference>
<keyword evidence="2 5" id="KW-0812">Transmembrane</keyword>
<accession>A0ABW0H199</accession>
<keyword evidence="7" id="KW-1185">Reference proteome</keyword>
<feature type="transmembrane region" description="Helical" evidence="5">
    <location>
        <begin position="43"/>
        <end position="60"/>
    </location>
</feature>
<dbReference type="GO" id="GO:0004671">
    <property type="term" value="F:protein C-terminal S-isoprenylcysteine carboxyl O-methyltransferase activity"/>
    <property type="evidence" value="ECO:0007669"/>
    <property type="project" value="UniProtKB-EC"/>
</dbReference>
<dbReference type="Proteomes" id="UP001596016">
    <property type="component" value="Unassembled WGS sequence"/>
</dbReference>
<evidence type="ECO:0000256" key="1">
    <source>
        <dbReference type="ARBA" id="ARBA00004127"/>
    </source>
</evidence>
<feature type="transmembrane region" description="Helical" evidence="5">
    <location>
        <begin position="12"/>
        <end position="31"/>
    </location>
</feature>
<evidence type="ECO:0000256" key="3">
    <source>
        <dbReference type="ARBA" id="ARBA00022989"/>
    </source>
</evidence>
<dbReference type="PANTHER" id="PTHR43847">
    <property type="entry name" value="BLL3993 PROTEIN"/>
    <property type="match status" value="1"/>
</dbReference>
<evidence type="ECO:0000256" key="2">
    <source>
        <dbReference type="ARBA" id="ARBA00022692"/>
    </source>
</evidence>
<keyword evidence="6" id="KW-0489">Methyltransferase</keyword>
<evidence type="ECO:0000313" key="7">
    <source>
        <dbReference type="Proteomes" id="UP001596016"/>
    </source>
</evidence>
<dbReference type="EC" id="2.1.1.334" evidence="6"/>
<dbReference type="GO" id="GO:0032259">
    <property type="term" value="P:methylation"/>
    <property type="evidence" value="ECO:0007669"/>
    <property type="project" value="UniProtKB-KW"/>
</dbReference>
<evidence type="ECO:0000256" key="5">
    <source>
        <dbReference type="SAM" id="Phobius"/>
    </source>
</evidence>
<gene>
    <name evidence="6" type="ORF">ACFPLB_10710</name>
</gene>
<dbReference type="InterPro" id="IPR052527">
    <property type="entry name" value="Metal_cation-efflux_comp"/>
</dbReference>
<feature type="transmembrane region" description="Helical" evidence="5">
    <location>
        <begin position="101"/>
        <end position="125"/>
    </location>
</feature>
<keyword evidence="4 5" id="KW-0472">Membrane</keyword>
<comment type="subcellular location">
    <subcellularLocation>
        <location evidence="1">Endomembrane system</location>
        <topology evidence="1">Multi-pass membrane protein</topology>
    </subcellularLocation>
</comment>
<evidence type="ECO:0000313" key="6">
    <source>
        <dbReference type="EMBL" id="MFC5386438.1"/>
    </source>
</evidence>
<evidence type="ECO:0000256" key="4">
    <source>
        <dbReference type="ARBA" id="ARBA00023136"/>
    </source>
</evidence>
<comment type="caution">
    <text evidence="6">The sequence shown here is derived from an EMBL/GenBank/DDBJ whole genome shotgun (WGS) entry which is preliminary data.</text>
</comment>
<name>A0ABW0H199_9HYPH</name>
<proteinExistence type="predicted"/>
<reference evidence="7" key="1">
    <citation type="journal article" date="2019" name="Int. J. Syst. Evol. Microbiol.">
        <title>The Global Catalogue of Microorganisms (GCM) 10K type strain sequencing project: providing services to taxonomists for standard genome sequencing and annotation.</title>
        <authorList>
            <consortium name="The Broad Institute Genomics Platform"/>
            <consortium name="The Broad Institute Genome Sequencing Center for Infectious Disease"/>
            <person name="Wu L."/>
            <person name="Ma J."/>
        </authorList>
    </citation>
    <scope>NUCLEOTIDE SEQUENCE [LARGE SCALE GENOMIC DNA]</scope>
    <source>
        <strain evidence="7">CGMCC 4.1415</strain>
    </source>
</reference>
<organism evidence="6 7">
    <name type="scientific">Aquamicrobium segne</name>
    <dbReference type="NCBI Taxonomy" id="469547"/>
    <lineage>
        <taxon>Bacteria</taxon>
        <taxon>Pseudomonadati</taxon>
        <taxon>Pseudomonadota</taxon>
        <taxon>Alphaproteobacteria</taxon>
        <taxon>Hyphomicrobiales</taxon>
        <taxon>Phyllobacteriaceae</taxon>
        <taxon>Aquamicrobium</taxon>
    </lineage>
</organism>